<keyword evidence="2" id="KW-1185">Reference proteome</keyword>
<accession>A0ACB5REH8</accession>
<evidence type="ECO:0000313" key="2">
    <source>
        <dbReference type="Proteomes" id="UP001058074"/>
    </source>
</evidence>
<organism evidence="1 2">
    <name type="scientific">Inconstantimicrobium mannanitabidum</name>
    <dbReference type="NCBI Taxonomy" id="1604901"/>
    <lineage>
        <taxon>Bacteria</taxon>
        <taxon>Bacillati</taxon>
        <taxon>Bacillota</taxon>
        <taxon>Clostridia</taxon>
        <taxon>Eubacteriales</taxon>
        <taxon>Clostridiaceae</taxon>
        <taxon>Inconstantimicrobium</taxon>
    </lineage>
</organism>
<gene>
    <name evidence="1" type="ORF">rsdtw13_29380</name>
</gene>
<proteinExistence type="predicted"/>
<sequence length="230" mass="26116">MNKRGKIFRLCGIIVFILTIFIFFMITKDRVAATWISLIFLLFVEIILFCGLTMLEYLATKASQIVIRAGCGGVLLIYSIISMIVSVYYIISVQESVKLLAAIQVVLFGIATILFVVFYKTSVRIKESSDEVINVAVKLSSIVDKFNLLSQDPSNDKYKTQLAKIAEDLRFTDISIWVPCDYEIDCNLAKLELVLLKEDDESEVLKLLESTFMLINKRKIEVKNARFGRA</sequence>
<dbReference type="Proteomes" id="UP001058074">
    <property type="component" value="Unassembled WGS sequence"/>
</dbReference>
<reference evidence="1" key="1">
    <citation type="journal article" date="2025" name="Int. J. Syst. Evol. Microbiol.">
        <title>Inconstantimicrobium mannanitabidum sp. nov., a novel member of the family Clostridiaceae isolated from anoxic soil under the treatment of reductive soil disinfestation.</title>
        <authorList>
            <person name="Ueki A."/>
            <person name="Tonouchi A."/>
            <person name="Honma S."/>
            <person name="Kaku N."/>
            <person name="Ueki K."/>
        </authorList>
    </citation>
    <scope>NUCLEOTIDE SEQUENCE</scope>
    <source>
        <strain evidence="1">TW13</strain>
    </source>
</reference>
<evidence type="ECO:0000313" key="1">
    <source>
        <dbReference type="EMBL" id="GKX67680.1"/>
    </source>
</evidence>
<dbReference type="EMBL" id="BROD01000001">
    <property type="protein sequence ID" value="GKX67680.1"/>
    <property type="molecule type" value="Genomic_DNA"/>
</dbReference>
<comment type="caution">
    <text evidence="1">The sequence shown here is derived from an EMBL/GenBank/DDBJ whole genome shotgun (WGS) entry which is preliminary data.</text>
</comment>
<protein>
    <submittedName>
        <fullName evidence="1">Uncharacterized protein</fullName>
    </submittedName>
</protein>
<name>A0ACB5REH8_9CLOT</name>